<evidence type="ECO:0000313" key="2">
    <source>
        <dbReference type="Proteomes" id="UP000187455"/>
    </source>
</evidence>
<protein>
    <submittedName>
        <fullName evidence="1">Uncharacterized protein</fullName>
    </submittedName>
</protein>
<name>A0A1R0GTJ6_9FUNG</name>
<reference evidence="1 2" key="1">
    <citation type="journal article" date="2016" name="Mol. Biol. Evol.">
        <title>Genome-Wide Survey of Gut Fungi (Harpellales) Reveals the First Horizontally Transferred Ubiquitin Gene from a Mosquito Host.</title>
        <authorList>
            <person name="Wang Y."/>
            <person name="White M.M."/>
            <person name="Kvist S."/>
            <person name="Moncalvo J.M."/>
        </authorList>
    </citation>
    <scope>NUCLEOTIDE SEQUENCE [LARGE SCALE GENOMIC DNA]</scope>
    <source>
        <strain evidence="1 2">ALG-7-W6</strain>
    </source>
</reference>
<dbReference type="Proteomes" id="UP000187455">
    <property type="component" value="Unassembled WGS sequence"/>
</dbReference>
<feature type="non-terminal residue" evidence="1">
    <location>
        <position position="25"/>
    </location>
</feature>
<sequence length="25" mass="2773">MSTFVVTLKLQSLSDSPAPLNQCHR</sequence>
<keyword evidence="2" id="KW-1185">Reference proteome</keyword>
<dbReference type="AlphaFoldDB" id="A0A1R0GTJ6"/>
<evidence type="ECO:0000313" key="1">
    <source>
        <dbReference type="EMBL" id="OLY80216.1"/>
    </source>
</evidence>
<organism evidence="1 2">
    <name type="scientific">Smittium mucronatum</name>
    <dbReference type="NCBI Taxonomy" id="133383"/>
    <lineage>
        <taxon>Eukaryota</taxon>
        <taxon>Fungi</taxon>
        <taxon>Fungi incertae sedis</taxon>
        <taxon>Zoopagomycota</taxon>
        <taxon>Kickxellomycotina</taxon>
        <taxon>Harpellomycetes</taxon>
        <taxon>Harpellales</taxon>
        <taxon>Legeriomycetaceae</taxon>
        <taxon>Smittium</taxon>
    </lineage>
</organism>
<dbReference type="EMBL" id="LSSL01003673">
    <property type="protein sequence ID" value="OLY80216.1"/>
    <property type="molecule type" value="Genomic_DNA"/>
</dbReference>
<proteinExistence type="predicted"/>
<accession>A0A1R0GTJ6</accession>
<gene>
    <name evidence="1" type="ORF">AYI68_g5690</name>
</gene>
<comment type="caution">
    <text evidence="1">The sequence shown here is derived from an EMBL/GenBank/DDBJ whole genome shotgun (WGS) entry which is preliminary data.</text>
</comment>